<evidence type="ECO:0000313" key="1">
    <source>
        <dbReference type="EMBL" id="OCL13186.1"/>
    </source>
</evidence>
<gene>
    <name evidence="1" type="ORF">AOQ84DRAFT_226214</name>
</gene>
<evidence type="ECO:0000313" key="2">
    <source>
        <dbReference type="Proteomes" id="UP000250140"/>
    </source>
</evidence>
<sequence>MHATDNGREPLRGLTFERPTPVVELARGQGRILQTWACGFDDSAGALLFAWTVGFLGERELKKAWILMTDATDDEVPKMKGAPAMKAVIAKPLTSPSDNGRYRNNFASDLRLLQVDFAPWDRIIPVGIMWGNDPEFTQKKVDEGCKPSESWINPEVEELRISLGGKRPSWGWNGRMNGPADNSTSACSSCHSLAQKRPDDVTDIHPSLVPPKAVPPENDAENMKWRLAMSEAAYYDFTVADLKLGSGIFPRESLSLTASYPATTHFSSRWHIRISLLGKTSRRLS</sequence>
<dbReference type="Proteomes" id="UP000250140">
    <property type="component" value="Unassembled WGS sequence"/>
</dbReference>
<dbReference type="OrthoDB" id="5422692at2759"/>
<reference evidence="1 2" key="1">
    <citation type="journal article" date="2016" name="Nat. Commun.">
        <title>Ectomycorrhizal ecology is imprinted in the genome of the dominant symbiotic fungus Cenococcum geophilum.</title>
        <authorList>
            <consortium name="DOE Joint Genome Institute"/>
            <person name="Peter M."/>
            <person name="Kohler A."/>
            <person name="Ohm R.A."/>
            <person name="Kuo A."/>
            <person name="Krutzmann J."/>
            <person name="Morin E."/>
            <person name="Arend M."/>
            <person name="Barry K.W."/>
            <person name="Binder M."/>
            <person name="Choi C."/>
            <person name="Clum A."/>
            <person name="Copeland A."/>
            <person name="Grisel N."/>
            <person name="Haridas S."/>
            <person name="Kipfer T."/>
            <person name="LaButti K."/>
            <person name="Lindquist E."/>
            <person name="Lipzen A."/>
            <person name="Maire R."/>
            <person name="Meier B."/>
            <person name="Mihaltcheva S."/>
            <person name="Molinier V."/>
            <person name="Murat C."/>
            <person name="Poggeler S."/>
            <person name="Quandt C.A."/>
            <person name="Sperisen C."/>
            <person name="Tritt A."/>
            <person name="Tisserant E."/>
            <person name="Crous P.W."/>
            <person name="Henrissat B."/>
            <person name="Nehls U."/>
            <person name="Egli S."/>
            <person name="Spatafora J.W."/>
            <person name="Grigoriev I.V."/>
            <person name="Martin F.M."/>
        </authorList>
    </citation>
    <scope>NUCLEOTIDE SEQUENCE [LARGE SCALE GENOMIC DNA]</scope>
    <source>
        <strain evidence="1 2">CBS 207.34</strain>
    </source>
</reference>
<keyword evidence="2" id="KW-1185">Reference proteome</keyword>
<organism evidence="1 2">
    <name type="scientific">Glonium stellatum</name>
    <dbReference type="NCBI Taxonomy" id="574774"/>
    <lineage>
        <taxon>Eukaryota</taxon>
        <taxon>Fungi</taxon>
        <taxon>Dikarya</taxon>
        <taxon>Ascomycota</taxon>
        <taxon>Pezizomycotina</taxon>
        <taxon>Dothideomycetes</taxon>
        <taxon>Pleosporomycetidae</taxon>
        <taxon>Gloniales</taxon>
        <taxon>Gloniaceae</taxon>
        <taxon>Glonium</taxon>
    </lineage>
</organism>
<dbReference type="AlphaFoldDB" id="A0A8E2F9Q6"/>
<accession>A0A8E2F9Q6</accession>
<name>A0A8E2F9Q6_9PEZI</name>
<protein>
    <submittedName>
        <fullName evidence="1">Uncharacterized protein</fullName>
    </submittedName>
</protein>
<proteinExistence type="predicted"/>
<dbReference type="EMBL" id="KV748771">
    <property type="protein sequence ID" value="OCL13186.1"/>
    <property type="molecule type" value="Genomic_DNA"/>
</dbReference>